<evidence type="ECO:0000259" key="8">
    <source>
        <dbReference type="Pfam" id="PF00324"/>
    </source>
</evidence>
<evidence type="ECO:0000256" key="2">
    <source>
        <dbReference type="ARBA" id="ARBA00022448"/>
    </source>
</evidence>
<feature type="non-terminal residue" evidence="9">
    <location>
        <position position="115"/>
    </location>
</feature>
<dbReference type="InterPro" id="IPR004840">
    <property type="entry name" value="Amino_acid_permease_CS"/>
</dbReference>
<evidence type="ECO:0000256" key="5">
    <source>
        <dbReference type="ARBA" id="ARBA00022989"/>
    </source>
</evidence>
<feature type="transmembrane region" description="Helical" evidence="7">
    <location>
        <begin position="61"/>
        <end position="78"/>
    </location>
</feature>
<dbReference type="InterPro" id="IPR004841">
    <property type="entry name" value="AA-permease/SLC12A_dom"/>
</dbReference>
<name>A0ABU3XHH1_9BACI</name>
<evidence type="ECO:0000256" key="3">
    <source>
        <dbReference type="ARBA" id="ARBA00022692"/>
    </source>
</evidence>
<proteinExistence type="predicted"/>
<keyword evidence="5 7" id="KW-1133">Transmembrane helix</keyword>
<reference evidence="9 10" key="1">
    <citation type="submission" date="2023-10" db="EMBL/GenBank/DDBJ databases">
        <title>Screening of Alkalihalobacillus lindianensis BZ-TG-R113 and Its Alleviation of Salt Stress on Rapeseed Growth.</title>
        <authorList>
            <person name="Zhao B."/>
            <person name="Guo T."/>
        </authorList>
    </citation>
    <scope>NUCLEOTIDE SEQUENCE [LARGE SCALE GENOMIC DNA]</scope>
    <source>
        <strain evidence="9 10">BZ-TG-R113</strain>
    </source>
</reference>
<dbReference type="RefSeq" id="WP_317123974.1">
    <property type="nucleotide sequence ID" value="NZ_JAWJBA010000051.1"/>
</dbReference>
<dbReference type="Gene3D" id="1.20.1740.10">
    <property type="entry name" value="Amino acid/polyamine transporter I"/>
    <property type="match status" value="1"/>
</dbReference>
<evidence type="ECO:0000256" key="1">
    <source>
        <dbReference type="ARBA" id="ARBA00004141"/>
    </source>
</evidence>
<gene>
    <name evidence="9" type="ORF">RYX56_21235</name>
</gene>
<sequence length="115" mass="12375">MQSANVQKNDVYSKTEIANKETNELKRSLKSRHLTMISLGGTIGTGLFLASGGAIHEAGPGGAILSYIVIGIMVYFLMQSLAEMAAYMPVAGSFSTYATKFVDPSLGFALGWNYW</sequence>
<accession>A0ABU3XHH1</accession>
<evidence type="ECO:0000313" key="9">
    <source>
        <dbReference type="EMBL" id="MDV2686879.1"/>
    </source>
</evidence>
<evidence type="ECO:0000256" key="4">
    <source>
        <dbReference type="ARBA" id="ARBA00022970"/>
    </source>
</evidence>
<dbReference type="EMBL" id="JAWJBA010000051">
    <property type="protein sequence ID" value="MDV2686879.1"/>
    <property type="molecule type" value="Genomic_DNA"/>
</dbReference>
<keyword evidence="2" id="KW-0813">Transport</keyword>
<dbReference type="Pfam" id="PF00324">
    <property type="entry name" value="AA_permease"/>
    <property type="match status" value="1"/>
</dbReference>
<keyword evidence="6 7" id="KW-0472">Membrane</keyword>
<keyword evidence="3 7" id="KW-0812">Transmembrane</keyword>
<dbReference type="PROSITE" id="PS00218">
    <property type="entry name" value="AMINO_ACID_PERMEASE_1"/>
    <property type="match status" value="1"/>
</dbReference>
<protein>
    <submittedName>
        <fullName evidence="9">Amino acid permease</fullName>
    </submittedName>
</protein>
<feature type="transmembrane region" description="Helical" evidence="7">
    <location>
        <begin position="34"/>
        <end position="55"/>
    </location>
</feature>
<comment type="caution">
    <text evidence="9">The sequence shown here is derived from an EMBL/GenBank/DDBJ whole genome shotgun (WGS) entry which is preliminary data.</text>
</comment>
<dbReference type="PANTHER" id="PTHR43341">
    <property type="entry name" value="AMINO ACID PERMEASE"/>
    <property type="match status" value="1"/>
</dbReference>
<dbReference type="Proteomes" id="UP001287282">
    <property type="component" value="Unassembled WGS sequence"/>
</dbReference>
<dbReference type="InterPro" id="IPR050524">
    <property type="entry name" value="APC_YAT"/>
</dbReference>
<evidence type="ECO:0000256" key="7">
    <source>
        <dbReference type="SAM" id="Phobius"/>
    </source>
</evidence>
<feature type="domain" description="Amino acid permease/ SLC12A" evidence="8">
    <location>
        <begin position="33"/>
        <end position="115"/>
    </location>
</feature>
<organism evidence="9 10">
    <name type="scientific">Alkalihalophilus lindianensis</name>
    <dbReference type="NCBI Taxonomy" id="1630542"/>
    <lineage>
        <taxon>Bacteria</taxon>
        <taxon>Bacillati</taxon>
        <taxon>Bacillota</taxon>
        <taxon>Bacilli</taxon>
        <taxon>Bacillales</taxon>
        <taxon>Bacillaceae</taxon>
        <taxon>Alkalihalophilus</taxon>
    </lineage>
</organism>
<evidence type="ECO:0000313" key="10">
    <source>
        <dbReference type="Proteomes" id="UP001287282"/>
    </source>
</evidence>
<comment type="subcellular location">
    <subcellularLocation>
        <location evidence="1">Membrane</location>
        <topology evidence="1">Multi-pass membrane protein</topology>
    </subcellularLocation>
</comment>
<keyword evidence="4" id="KW-0029">Amino-acid transport</keyword>
<dbReference type="PANTHER" id="PTHR43341:SF1">
    <property type="entry name" value="GENERAL AMINO-ACID PERMEASE GAP1"/>
    <property type="match status" value="1"/>
</dbReference>
<evidence type="ECO:0000256" key="6">
    <source>
        <dbReference type="ARBA" id="ARBA00023136"/>
    </source>
</evidence>
<keyword evidence="10" id="KW-1185">Reference proteome</keyword>